<dbReference type="EMBL" id="FJXR01000018">
    <property type="protein sequence ID" value="CZV70207.1"/>
    <property type="molecule type" value="Genomic_DNA"/>
</dbReference>
<gene>
    <name evidence="1" type="primary">xerD_2</name>
    <name evidence="1" type="ORF">SAMEA2273318_03023</name>
</gene>
<evidence type="ECO:0000313" key="1">
    <source>
        <dbReference type="EMBL" id="CZV70207.1"/>
    </source>
</evidence>
<dbReference type="AlphaFoldDB" id="A0A157CMN1"/>
<dbReference type="Proteomes" id="UP000076008">
    <property type="component" value="Unassembled WGS sequence"/>
</dbReference>
<organism evidence="1 2">
    <name type="scientific">Enterobacter cloacae</name>
    <dbReference type="NCBI Taxonomy" id="550"/>
    <lineage>
        <taxon>Bacteria</taxon>
        <taxon>Pseudomonadati</taxon>
        <taxon>Pseudomonadota</taxon>
        <taxon>Gammaproteobacteria</taxon>
        <taxon>Enterobacterales</taxon>
        <taxon>Enterobacteriaceae</taxon>
        <taxon>Enterobacter</taxon>
        <taxon>Enterobacter cloacae complex</taxon>
    </lineage>
</organism>
<sequence length="109" mass="11227">MPLIPDDDQEFNLSPAVILPNENFMLVLSGGEGQVNPAGAYLLSLNSARSWQTKDSFRGIVAGMLGAASLSPTAGEACGVLRNGRHETPAVPAVPLAPSAATQGIPQCL</sequence>
<accession>A0A157CMN1</accession>
<reference evidence="1 2" key="1">
    <citation type="submission" date="2016-03" db="EMBL/GenBank/DDBJ databases">
        <authorList>
            <consortium name="Pathogen Informatics"/>
        </authorList>
    </citation>
    <scope>NUCLEOTIDE SEQUENCE [LARGE SCALE GENOMIC DNA]</scope>
    <source>
        <strain evidence="2">e1252</strain>
    </source>
</reference>
<name>A0A157CMN1_ENTCL</name>
<proteinExistence type="predicted"/>
<evidence type="ECO:0000313" key="2">
    <source>
        <dbReference type="Proteomes" id="UP000076008"/>
    </source>
</evidence>
<protein>
    <submittedName>
        <fullName evidence="1">Tyrosine recombinase xerD</fullName>
    </submittedName>
</protein>
<dbReference type="RefSeq" id="WP_063144670.1">
    <property type="nucleotide sequence ID" value="NZ_FJXR01000018.1"/>
</dbReference>